<organism evidence="2">
    <name type="scientific">Culicoides sonorensis</name>
    <name type="common">Biting midge</name>
    <dbReference type="NCBI Taxonomy" id="179676"/>
    <lineage>
        <taxon>Eukaryota</taxon>
        <taxon>Metazoa</taxon>
        <taxon>Ecdysozoa</taxon>
        <taxon>Arthropoda</taxon>
        <taxon>Hexapoda</taxon>
        <taxon>Insecta</taxon>
        <taxon>Pterygota</taxon>
        <taxon>Neoptera</taxon>
        <taxon>Endopterygota</taxon>
        <taxon>Diptera</taxon>
        <taxon>Nematocera</taxon>
        <taxon>Chironomoidea</taxon>
        <taxon>Ceratopogonidae</taxon>
        <taxon>Ceratopogoninae</taxon>
        <taxon>Culicoides</taxon>
        <taxon>Monoculicoides</taxon>
    </lineage>
</organism>
<dbReference type="Gene3D" id="3.40.630.30">
    <property type="match status" value="1"/>
</dbReference>
<evidence type="ECO:0000313" key="2">
    <source>
        <dbReference type="EMBL" id="SSX25806.1"/>
    </source>
</evidence>
<dbReference type="CDD" id="cd04301">
    <property type="entry name" value="NAT_SF"/>
    <property type="match status" value="1"/>
</dbReference>
<dbReference type="InterPro" id="IPR016181">
    <property type="entry name" value="Acyl_CoA_acyltransferase"/>
</dbReference>
<dbReference type="PANTHER" id="PTHR20905:SF28">
    <property type="entry name" value="GH28833P-RELATED"/>
    <property type="match status" value="1"/>
</dbReference>
<dbReference type="GO" id="GO:0008080">
    <property type="term" value="F:N-acetyltransferase activity"/>
    <property type="evidence" value="ECO:0007669"/>
    <property type="project" value="TreeGrafter"/>
</dbReference>
<protein>
    <submittedName>
        <fullName evidence="2">CSON012756 protein</fullName>
    </submittedName>
</protein>
<gene>
    <name evidence="2" type="primary">CSON012756</name>
</gene>
<evidence type="ECO:0000313" key="1">
    <source>
        <dbReference type="EMBL" id="SSX05446.1"/>
    </source>
</evidence>
<sequence>MDRIWATFDDDIEIISYADKYEQGSMTALKRSFFANEMVCIGTEVNKCPQAQEDLSILCLETAKDGVSLLARDKRSGEIVGFLFNKIQFPSENPDETSYFEYFRDNKCKSESSKALMTYMIEMDSKVDVFEKFDVDCLMELMFLGVIPEYGKRGIATRLCEVAVKIAKGLKNNEYTELLSENIKDKRPQLVAVLWTSRFSQRVGGKLQFKTLHEESHSNFSFNGKSFAERIGELKHPSSTLAVKMI</sequence>
<reference evidence="1" key="1">
    <citation type="submission" date="2018-04" db="EMBL/GenBank/DDBJ databases">
        <authorList>
            <person name="Go L.Y."/>
            <person name="Mitchell J.A."/>
        </authorList>
    </citation>
    <scope>NUCLEOTIDE SEQUENCE</scope>
    <source>
        <tissue evidence="1">Whole organism</tissue>
    </source>
</reference>
<proteinExistence type="predicted"/>
<name>A0A336M6B9_CULSO</name>
<dbReference type="OMA" id="CVCELMF"/>
<dbReference type="VEuPathDB" id="VectorBase:CSON012756"/>
<dbReference type="EMBL" id="UFQS01000617">
    <property type="protein sequence ID" value="SSX05446.1"/>
    <property type="molecule type" value="Genomic_DNA"/>
</dbReference>
<dbReference type="EMBL" id="UFQT01000617">
    <property type="protein sequence ID" value="SSX25806.1"/>
    <property type="molecule type" value="Genomic_DNA"/>
</dbReference>
<dbReference type="SUPFAM" id="SSF55729">
    <property type="entry name" value="Acyl-CoA N-acyltransferases (Nat)"/>
    <property type="match status" value="1"/>
</dbReference>
<dbReference type="AlphaFoldDB" id="A0A336M6B9"/>
<dbReference type="PANTHER" id="PTHR20905">
    <property type="entry name" value="N-ACETYLTRANSFERASE-RELATED"/>
    <property type="match status" value="1"/>
</dbReference>
<reference evidence="2" key="2">
    <citation type="submission" date="2018-07" db="EMBL/GenBank/DDBJ databases">
        <authorList>
            <person name="Quirk P.G."/>
            <person name="Krulwich T.A."/>
        </authorList>
    </citation>
    <scope>NUCLEOTIDE SEQUENCE</scope>
</reference>
<accession>A0A336M6B9</accession>